<sequence length="347" mass="37940">MEERHAQSSDFSGVPDWRWRWSVTEESLRLAAADWLVRLQEHPDDAALKDAFDDWLDADAGHVIAWARMAETADAIADGEPAFRDRWDAVPGVIPPSRPAPVSRHTGWRFHGRRRLTIAAVAAVCVGVLAGPSLLLHLRADHRTGAGETLMVAMDDGSHIRLGPDSAIAASFDKGHRDIRLLSGQAWFEVRPDKARPFRVMAGHVTTRVLGTGFDVRMIGTATSVAVRHGRVRVEAQDMPARELTAGQWAMATADTALKTGTEQPDLIGAWQNGDIVARRLTIAAAIDELRPWFGGHIIVTDASLAARPISGIYHANDPAKALETMVHPYGGRVTRITPWLLIVSGR</sequence>
<keyword evidence="1" id="KW-0472">Membrane</keyword>
<organism evidence="4 5">
    <name type="scientific">Sphingobium yanoikuyae</name>
    <name type="common">Sphingomonas yanoikuyae</name>
    <dbReference type="NCBI Taxonomy" id="13690"/>
    <lineage>
        <taxon>Bacteria</taxon>
        <taxon>Pseudomonadati</taxon>
        <taxon>Pseudomonadota</taxon>
        <taxon>Alphaproteobacteria</taxon>
        <taxon>Sphingomonadales</taxon>
        <taxon>Sphingomonadaceae</taxon>
        <taxon>Sphingobium</taxon>
    </lineage>
</organism>
<name>A0A291MZE8_SPHYA</name>
<dbReference type="AlphaFoldDB" id="A0A291MZE8"/>
<keyword evidence="1" id="KW-0812">Transmembrane</keyword>
<dbReference type="InterPro" id="IPR032623">
    <property type="entry name" value="FecR_N"/>
</dbReference>
<dbReference type="PIRSF" id="PIRSF018266">
    <property type="entry name" value="FecR"/>
    <property type="match status" value="1"/>
</dbReference>
<keyword evidence="1" id="KW-1133">Transmembrane helix</keyword>
<evidence type="ECO:0000259" key="3">
    <source>
        <dbReference type="Pfam" id="PF16220"/>
    </source>
</evidence>
<gene>
    <name evidence="4" type="ORF">A6768_09840</name>
</gene>
<evidence type="ECO:0000256" key="1">
    <source>
        <dbReference type="SAM" id="Phobius"/>
    </source>
</evidence>
<dbReference type="EMBL" id="CP023741">
    <property type="protein sequence ID" value="ATI80278.1"/>
    <property type="molecule type" value="Genomic_DNA"/>
</dbReference>
<feature type="transmembrane region" description="Helical" evidence="1">
    <location>
        <begin position="116"/>
        <end position="136"/>
    </location>
</feature>
<dbReference type="Proteomes" id="UP000219422">
    <property type="component" value="Chromosome"/>
</dbReference>
<dbReference type="Pfam" id="PF16220">
    <property type="entry name" value="DUF4880"/>
    <property type="match status" value="1"/>
</dbReference>
<dbReference type="PANTHER" id="PTHR30273:SF2">
    <property type="entry name" value="PROTEIN FECR"/>
    <property type="match status" value="1"/>
</dbReference>
<evidence type="ECO:0000313" key="4">
    <source>
        <dbReference type="EMBL" id="ATI80278.1"/>
    </source>
</evidence>
<dbReference type="PANTHER" id="PTHR30273">
    <property type="entry name" value="PERIPLASMIC SIGNAL SENSOR AND SIGMA FACTOR ACTIVATOR FECR-RELATED"/>
    <property type="match status" value="1"/>
</dbReference>
<dbReference type="Pfam" id="PF04773">
    <property type="entry name" value="FecR"/>
    <property type="match status" value="1"/>
</dbReference>
<evidence type="ECO:0000259" key="2">
    <source>
        <dbReference type="Pfam" id="PF04773"/>
    </source>
</evidence>
<evidence type="ECO:0000313" key="5">
    <source>
        <dbReference type="Proteomes" id="UP000219422"/>
    </source>
</evidence>
<dbReference type="InterPro" id="IPR006860">
    <property type="entry name" value="FecR"/>
</dbReference>
<dbReference type="GO" id="GO:0016989">
    <property type="term" value="F:sigma factor antagonist activity"/>
    <property type="evidence" value="ECO:0007669"/>
    <property type="project" value="TreeGrafter"/>
</dbReference>
<evidence type="ECO:0008006" key="6">
    <source>
        <dbReference type="Google" id="ProtNLM"/>
    </source>
</evidence>
<feature type="domain" description="FecR protein" evidence="2">
    <location>
        <begin position="141"/>
        <end position="233"/>
    </location>
</feature>
<dbReference type="Gene3D" id="2.60.120.1440">
    <property type="match status" value="1"/>
</dbReference>
<proteinExistence type="predicted"/>
<dbReference type="InterPro" id="IPR012373">
    <property type="entry name" value="Ferrdict_sens_TM"/>
</dbReference>
<dbReference type="KEGG" id="sya:A6768_09840"/>
<accession>A0A291MZE8</accession>
<reference evidence="4 5" key="1">
    <citation type="submission" date="2017-10" db="EMBL/GenBank/DDBJ databases">
        <title>Sphingobium yanoikuyae S72.</title>
        <authorList>
            <person name="Sanchez E."/>
            <person name="Bustos P."/>
            <person name="Mendoza P."/>
            <person name="Guo X."/>
            <person name="Mendoza A."/>
        </authorList>
    </citation>
    <scope>NUCLEOTIDE SEQUENCE [LARGE SCALE GENOMIC DNA]</scope>
    <source>
        <strain evidence="4 5">S72</strain>
    </source>
</reference>
<protein>
    <recommendedName>
        <fullName evidence="6">DUF4880 domain-containing protein</fullName>
    </recommendedName>
</protein>
<feature type="domain" description="FecR N-terminal" evidence="3">
    <location>
        <begin position="31"/>
        <end position="71"/>
    </location>
</feature>